<reference evidence="1 2" key="1">
    <citation type="submission" date="2022-10" db="EMBL/GenBank/DDBJ databases">
        <title>The complete genomes of actinobacterial strains from the NBC collection.</title>
        <authorList>
            <person name="Joergensen T.S."/>
            <person name="Alvarez Arevalo M."/>
            <person name="Sterndorff E.B."/>
            <person name="Faurdal D."/>
            <person name="Vuksanovic O."/>
            <person name="Mourched A.-S."/>
            <person name="Charusanti P."/>
            <person name="Shaw S."/>
            <person name="Blin K."/>
            <person name="Weber T."/>
        </authorList>
    </citation>
    <scope>NUCLEOTIDE SEQUENCE [LARGE SCALE GENOMIC DNA]</scope>
    <source>
        <strain evidence="1 2">NBC 01774</strain>
    </source>
</reference>
<evidence type="ECO:0000313" key="1">
    <source>
        <dbReference type="EMBL" id="WSB73463.1"/>
    </source>
</evidence>
<accession>A0ABZ1FVJ7</accession>
<organism evidence="1 2">
    <name type="scientific">Streptomyces decoyicus</name>
    <dbReference type="NCBI Taxonomy" id="249567"/>
    <lineage>
        <taxon>Bacteria</taxon>
        <taxon>Bacillati</taxon>
        <taxon>Actinomycetota</taxon>
        <taxon>Actinomycetes</taxon>
        <taxon>Kitasatosporales</taxon>
        <taxon>Streptomycetaceae</taxon>
        <taxon>Streptomyces</taxon>
    </lineage>
</organism>
<protein>
    <submittedName>
        <fullName evidence="1">Uncharacterized protein</fullName>
    </submittedName>
</protein>
<dbReference type="Proteomes" id="UP001344251">
    <property type="component" value="Chromosome"/>
</dbReference>
<gene>
    <name evidence="1" type="ORF">OG863_39050</name>
</gene>
<sequence>MPAYNLAVQELSHPYPAPGNGTVSGHPVELMYHHIVPKSPRVGLIWLWNAVLEDKVLTAATPVLNAILENVDKYGTTLVPADRQQVKDLAIGIKNKTITHQAGAARPTGWDNFAQVYIWLPGNLFTGPKNRADDPGDQFDAAVRFVIGAGSAQYTTLQTVNGKIDQYAKDRKKTGYAEEAYTSLGTVARSYLNRTPFSTTQWTWDSGKNKPKVKGS</sequence>
<keyword evidence="2" id="KW-1185">Reference proteome</keyword>
<dbReference type="RefSeq" id="WP_326623059.1">
    <property type="nucleotide sequence ID" value="NZ_CP109106.1"/>
</dbReference>
<dbReference type="EMBL" id="CP109106">
    <property type="protein sequence ID" value="WSB73463.1"/>
    <property type="molecule type" value="Genomic_DNA"/>
</dbReference>
<evidence type="ECO:0000313" key="2">
    <source>
        <dbReference type="Proteomes" id="UP001344251"/>
    </source>
</evidence>
<proteinExistence type="predicted"/>
<name>A0ABZ1FVJ7_9ACTN</name>